<evidence type="ECO:0000259" key="7">
    <source>
        <dbReference type="PROSITE" id="PS50850"/>
    </source>
</evidence>
<dbReference type="PANTHER" id="PTHR11662:SF399">
    <property type="entry name" value="FI19708P1-RELATED"/>
    <property type="match status" value="1"/>
</dbReference>
<feature type="transmembrane region" description="Helical" evidence="6">
    <location>
        <begin position="161"/>
        <end position="183"/>
    </location>
</feature>
<evidence type="ECO:0000256" key="6">
    <source>
        <dbReference type="SAM" id="Phobius"/>
    </source>
</evidence>
<sequence length="436" mass="46541">MRWKSRYWVYLMLFALAAINYLDRVALSVSAGRIQTDLGIDKVQLGYLFSSFLWGYTLCLVPIGLMVDRFGARSVTATSMAVWSAATALTGAAVSMGGVIAARVVMGIGESCCYPAASRIIREWVPAKERATAMTIFNSGAYFGPALGAVGLSWLVSMVDWRISFVVCGVVGFIWLAVWLAFFRQPENTSWISEEERATIHRERETASQAEGTAAAPVGLGRLIGCTTMWGLMLTQGAGAYTQYLFLTWLPNYLQTERGMTLLKSGTVMALPYLGSIVVSVALGILSDRLLTPQAVEAGRRRIVLGAVVLGGATILFVPWVSSIEGILLLITIALGAVATGNALNMTLLGDLLRSKSDLGRATGLLLIGGNVFGFMAPIVTGYVVKATGHFDAAFAAAGGLLLMGALSSWFFTRSPIGARDDASGNRMQEAVEGAK</sequence>
<comment type="subcellular location">
    <subcellularLocation>
        <location evidence="1">Cell membrane</location>
        <topology evidence="1">Multi-pass membrane protein</topology>
    </subcellularLocation>
</comment>
<feature type="transmembrane region" description="Helical" evidence="6">
    <location>
        <begin position="133"/>
        <end position="155"/>
    </location>
</feature>
<gene>
    <name evidence="8" type="ORF">K788_0001717</name>
</gene>
<dbReference type="GO" id="GO:0022857">
    <property type="term" value="F:transmembrane transporter activity"/>
    <property type="evidence" value="ECO:0007669"/>
    <property type="project" value="InterPro"/>
</dbReference>
<keyword evidence="5 6" id="KW-0472">Membrane</keyword>
<dbReference type="SUPFAM" id="SSF103473">
    <property type="entry name" value="MFS general substrate transporter"/>
    <property type="match status" value="1"/>
</dbReference>
<proteinExistence type="predicted"/>
<accession>A0A0P0RMC5</accession>
<evidence type="ECO:0000256" key="2">
    <source>
        <dbReference type="ARBA" id="ARBA00022475"/>
    </source>
</evidence>
<feature type="domain" description="Major facilitator superfamily (MFS) profile" evidence="7">
    <location>
        <begin position="9"/>
        <end position="417"/>
    </location>
</feature>
<reference evidence="8 9" key="1">
    <citation type="journal article" date="2014" name="Genome Announc.">
        <title>Draft Genome Sequence of the Haloacid-Degrading Burkholderia caribensis Strain MBA4.</title>
        <authorList>
            <person name="Pan Y."/>
            <person name="Kong K.F."/>
            <person name="Tsang J.S."/>
        </authorList>
    </citation>
    <scope>NUCLEOTIDE SEQUENCE [LARGE SCALE GENOMIC DNA]</scope>
    <source>
        <strain evidence="8 9">MBA4</strain>
        <plasmid evidence="9">Plasmid</plasmid>
    </source>
</reference>
<dbReference type="RefSeq" id="WP_035995181.1">
    <property type="nucleotide sequence ID" value="NZ_CP012748.1"/>
</dbReference>
<dbReference type="InterPro" id="IPR020846">
    <property type="entry name" value="MFS_dom"/>
</dbReference>
<dbReference type="PIRSF" id="PIRSF002808">
    <property type="entry name" value="Hexose_phosphate_transp"/>
    <property type="match status" value="1"/>
</dbReference>
<evidence type="ECO:0000256" key="5">
    <source>
        <dbReference type="ARBA" id="ARBA00023136"/>
    </source>
</evidence>
<dbReference type="AlphaFoldDB" id="A0A0P0RMC5"/>
<keyword evidence="4 6" id="KW-1133">Transmembrane helix</keyword>
<dbReference type="InterPro" id="IPR050382">
    <property type="entry name" value="MFS_Na/Anion_cotransporter"/>
</dbReference>
<geneLocation type="plasmid" evidence="9"/>
<dbReference type="InterPro" id="IPR000849">
    <property type="entry name" value="Sugar_P_transporter"/>
</dbReference>
<dbReference type="PANTHER" id="PTHR11662">
    <property type="entry name" value="SOLUTE CARRIER FAMILY 17"/>
    <property type="match status" value="1"/>
</dbReference>
<dbReference type="Pfam" id="PF07690">
    <property type="entry name" value="MFS_1"/>
    <property type="match status" value="2"/>
</dbReference>
<feature type="transmembrane region" description="Helical" evidence="6">
    <location>
        <begin position="303"/>
        <end position="321"/>
    </location>
</feature>
<keyword evidence="8" id="KW-0614">Plasmid</keyword>
<protein>
    <submittedName>
        <fullName evidence="8">Sugar phosphate permease</fullName>
    </submittedName>
</protein>
<dbReference type="Gene3D" id="1.20.1250.20">
    <property type="entry name" value="MFS general substrate transporter like domains"/>
    <property type="match status" value="2"/>
</dbReference>
<evidence type="ECO:0000313" key="8">
    <source>
        <dbReference type="EMBL" id="ALL69922.1"/>
    </source>
</evidence>
<dbReference type="CDD" id="cd17319">
    <property type="entry name" value="MFS_ExuT_GudP_like"/>
    <property type="match status" value="1"/>
</dbReference>
<feature type="transmembrane region" description="Helical" evidence="6">
    <location>
        <begin position="365"/>
        <end position="385"/>
    </location>
</feature>
<dbReference type="Proteomes" id="UP000019146">
    <property type="component" value="Plasmid unnamed"/>
</dbReference>
<evidence type="ECO:0000256" key="3">
    <source>
        <dbReference type="ARBA" id="ARBA00022692"/>
    </source>
</evidence>
<dbReference type="KEGG" id="bcai:K788_0001717"/>
<feature type="transmembrane region" description="Helical" evidence="6">
    <location>
        <begin position="270"/>
        <end position="291"/>
    </location>
</feature>
<evidence type="ECO:0000313" key="9">
    <source>
        <dbReference type="Proteomes" id="UP000019146"/>
    </source>
</evidence>
<evidence type="ECO:0000256" key="4">
    <source>
        <dbReference type="ARBA" id="ARBA00022989"/>
    </source>
</evidence>
<feature type="transmembrane region" description="Helical" evidence="6">
    <location>
        <begin position="327"/>
        <end position="353"/>
    </location>
</feature>
<feature type="transmembrane region" description="Helical" evidence="6">
    <location>
        <begin position="47"/>
        <end position="67"/>
    </location>
</feature>
<dbReference type="GO" id="GO:0005886">
    <property type="term" value="C:plasma membrane"/>
    <property type="evidence" value="ECO:0007669"/>
    <property type="project" value="UniProtKB-SubCell"/>
</dbReference>
<feature type="transmembrane region" description="Helical" evidence="6">
    <location>
        <begin position="391"/>
        <end position="412"/>
    </location>
</feature>
<dbReference type="PROSITE" id="PS50850">
    <property type="entry name" value="MFS"/>
    <property type="match status" value="1"/>
</dbReference>
<keyword evidence="2" id="KW-1003">Cell membrane</keyword>
<dbReference type="InterPro" id="IPR036259">
    <property type="entry name" value="MFS_trans_sf"/>
</dbReference>
<dbReference type="GeneID" id="69973444"/>
<dbReference type="InterPro" id="IPR011701">
    <property type="entry name" value="MFS"/>
</dbReference>
<feature type="transmembrane region" description="Helical" evidence="6">
    <location>
        <begin position="74"/>
        <end position="94"/>
    </location>
</feature>
<dbReference type="EMBL" id="CP012748">
    <property type="protein sequence ID" value="ALL69922.1"/>
    <property type="molecule type" value="Genomic_DNA"/>
</dbReference>
<keyword evidence="3 6" id="KW-0812">Transmembrane</keyword>
<evidence type="ECO:0000256" key="1">
    <source>
        <dbReference type="ARBA" id="ARBA00004651"/>
    </source>
</evidence>
<organism evidence="8 9">
    <name type="scientific">Paraburkholderia caribensis MBA4</name>
    <dbReference type="NCBI Taxonomy" id="1323664"/>
    <lineage>
        <taxon>Bacteria</taxon>
        <taxon>Pseudomonadati</taxon>
        <taxon>Pseudomonadota</taxon>
        <taxon>Betaproteobacteria</taxon>
        <taxon>Burkholderiales</taxon>
        <taxon>Burkholderiaceae</taxon>
        <taxon>Paraburkholderia</taxon>
    </lineage>
</organism>
<name>A0A0P0RMC5_9BURK</name>